<evidence type="ECO:0000313" key="1">
    <source>
        <dbReference type="EMBL" id="MED6127337.1"/>
    </source>
</evidence>
<organism evidence="1 2">
    <name type="scientific">Stylosanthes scabra</name>
    <dbReference type="NCBI Taxonomy" id="79078"/>
    <lineage>
        <taxon>Eukaryota</taxon>
        <taxon>Viridiplantae</taxon>
        <taxon>Streptophyta</taxon>
        <taxon>Embryophyta</taxon>
        <taxon>Tracheophyta</taxon>
        <taxon>Spermatophyta</taxon>
        <taxon>Magnoliopsida</taxon>
        <taxon>eudicotyledons</taxon>
        <taxon>Gunneridae</taxon>
        <taxon>Pentapetalae</taxon>
        <taxon>rosids</taxon>
        <taxon>fabids</taxon>
        <taxon>Fabales</taxon>
        <taxon>Fabaceae</taxon>
        <taxon>Papilionoideae</taxon>
        <taxon>50 kb inversion clade</taxon>
        <taxon>dalbergioids sensu lato</taxon>
        <taxon>Dalbergieae</taxon>
        <taxon>Pterocarpus clade</taxon>
        <taxon>Stylosanthes</taxon>
    </lineage>
</organism>
<protein>
    <submittedName>
        <fullName evidence="1">Uncharacterized protein</fullName>
    </submittedName>
</protein>
<sequence length="74" mass="7822">MLEGVDGCDIGANCGIGTYCVRSPFDGTSNELGVGVDSEDLWFTDDGAPRPVQKSRVLLQIALDRCQGNCAKVS</sequence>
<accession>A0ABU6RTH7</accession>
<dbReference type="EMBL" id="JASCZI010031734">
    <property type="protein sequence ID" value="MED6127337.1"/>
    <property type="molecule type" value="Genomic_DNA"/>
</dbReference>
<keyword evidence="2" id="KW-1185">Reference proteome</keyword>
<comment type="caution">
    <text evidence="1">The sequence shown here is derived from an EMBL/GenBank/DDBJ whole genome shotgun (WGS) entry which is preliminary data.</text>
</comment>
<reference evidence="1 2" key="1">
    <citation type="journal article" date="2023" name="Plants (Basel)">
        <title>Bridging the Gap: Combining Genomics and Transcriptomics Approaches to Understand Stylosanthes scabra, an Orphan Legume from the Brazilian Caatinga.</title>
        <authorList>
            <person name="Ferreira-Neto J.R.C."/>
            <person name="da Silva M.D."/>
            <person name="Binneck E."/>
            <person name="de Melo N.F."/>
            <person name="da Silva R.H."/>
            <person name="de Melo A.L.T.M."/>
            <person name="Pandolfi V."/>
            <person name="Bustamante F.O."/>
            <person name="Brasileiro-Vidal A.C."/>
            <person name="Benko-Iseppon A.M."/>
        </authorList>
    </citation>
    <scope>NUCLEOTIDE SEQUENCE [LARGE SCALE GENOMIC DNA]</scope>
    <source>
        <tissue evidence="1">Leaves</tissue>
    </source>
</reference>
<dbReference type="Proteomes" id="UP001341840">
    <property type="component" value="Unassembled WGS sequence"/>
</dbReference>
<name>A0ABU6RTH7_9FABA</name>
<evidence type="ECO:0000313" key="2">
    <source>
        <dbReference type="Proteomes" id="UP001341840"/>
    </source>
</evidence>
<proteinExistence type="predicted"/>
<gene>
    <name evidence="1" type="ORF">PIB30_087200</name>
</gene>